<dbReference type="EMBL" id="OZ037951">
    <property type="protein sequence ID" value="CAL1715402.1"/>
    <property type="molecule type" value="Genomic_DNA"/>
</dbReference>
<feature type="region of interest" description="Disordered" evidence="1">
    <location>
        <begin position="1"/>
        <end position="22"/>
    </location>
</feature>
<evidence type="ECO:0000313" key="2">
    <source>
        <dbReference type="EMBL" id="CAL1715402.1"/>
    </source>
</evidence>
<reference evidence="3" key="1">
    <citation type="submission" date="2024-04" db="EMBL/GenBank/DDBJ databases">
        <authorList>
            <person name="Shaw F."/>
            <person name="Minotto A."/>
        </authorList>
    </citation>
    <scope>NUCLEOTIDE SEQUENCE [LARGE SCALE GENOMIC DNA]</scope>
</reference>
<sequence length="285" mass="33357">MDGESPKPSITTPRLPDVNHKGHNGFFDSVAQTFHGKAKNARELNPGASKLDIEHIEDRMLRDTMERHRFVGDFMEIRGSYFPNLEEMKEANDAPETASALLAEIKGMRQRHRDDVSTLYDWQTQDYLAEAMDQYASKDDAITLAEVERFYQTLHRPDIPSQSAYNSQLEALRYGHVKTLIPFVRHYNEVLSKEQEAKRRRDNHFPKNLDEFRKLPNKDLQYKIAKFLTLDVLAQDKLLQKYGWTWPKLKALDDQWNTNPQFKIEIQTVVQEWESNNPTTARLHQ</sequence>
<name>A0ABP1E769_9APHY</name>
<proteinExistence type="predicted"/>
<keyword evidence="3" id="KW-1185">Reference proteome</keyword>
<evidence type="ECO:0000256" key="1">
    <source>
        <dbReference type="SAM" id="MobiDB-lite"/>
    </source>
</evidence>
<accession>A0ABP1E769</accession>
<protein>
    <submittedName>
        <fullName evidence="2">Uncharacterized protein</fullName>
    </submittedName>
</protein>
<organism evidence="2 3">
    <name type="scientific">Somion occarium</name>
    <dbReference type="NCBI Taxonomy" id="3059160"/>
    <lineage>
        <taxon>Eukaryota</taxon>
        <taxon>Fungi</taxon>
        <taxon>Dikarya</taxon>
        <taxon>Basidiomycota</taxon>
        <taxon>Agaricomycotina</taxon>
        <taxon>Agaricomycetes</taxon>
        <taxon>Polyporales</taxon>
        <taxon>Cerrenaceae</taxon>
        <taxon>Somion</taxon>
    </lineage>
</organism>
<gene>
    <name evidence="2" type="ORF">GFSPODELE1_LOCUS10207</name>
</gene>
<dbReference type="Proteomes" id="UP001497453">
    <property type="component" value="Chromosome 8"/>
</dbReference>
<evidence type="ECO:0000313" key="3">
    <source>
        <dbReference type="Proteomes" id="UP001497453"/>
    </source>
</evidence>